<sequence length="157" mass="17817">MNPQALSCPVCNGEFTPRRGGQQQVYCGPPCRSRANYLRNGTPAARGSRSAYFGQRWRKDPDFRQKRLEASRWQHIKRKYGLDPESYRFLLASQGNCCAICGTNSPDDVGLEWNVDHDHATGKVRGLLCRRRNGGLGWFKDNPTALRAAANYVERNR</sequence>
<proteinExistence type="predicted"/>
<organism evidence="1 2">
    <name type="scientific">Streptomyces triculaminicus</name>
    <dbReference type="NCBI Taxonomy" id="2816232"/>
    <lineage>
        <taxon>Bacteria</taxon>
        <taxon>Bacillati</taxon>
        <taxon>Actinomycetota</taxon>
        <taxon>Actinomycetes</taxon>
        <taxon>Kitasatosporales</taxon>
        <taxon>Streptomycetaceae</taxon>
        <taxon>Streptomyces</taxon>
    </lineage>
</organism>
<dbReference type="InterPro" id="IPR004211">
    <property type="entry name" value="Endonuclease_7"/>
</dbReference>
<reference evidence="1" key="1">
    <citation type="submission" date="2021-03" db="EMBL/GenBank/DDBJ databases">
        <title>Streptomyces strains.</title>
        <authorList>
            <person name="Lund M.B."/>
            <person name="Toerring T."/>
        </authorList>
    </citation>
    <scope>NUCLEOTIDE SEQUENCE</scope>
    <source>
        <strain evidence="1">JCM 4242</strain>
    </source>
</reference>
<dbReference type="InterPro" id="IPR038563">
    <property type="entry name" value="Endonuclease_7_sf"/>
</dbReference>
<gene>
    <name evidence="1" type="ORF">J1792_16030</name>
</gene>
<accession>A0A939JRE0</accession>
<evidence type="ECO:0000313" key="2">
    <source>
        <dbReference type="Proteomes" id="UP000664781"/>
    </source>
</evidence>
<comment type="caution">
    <text evidence="1">The sequence shown here is derived from an EMBL/GenBank/DDBJ whole genome shotgun (WGS) entry which is preliminary data.</text>
</comment>
<keyword evidence="1" id="KW-0540">Nuclease</keyword>
<dbReference type="Proteomes" id="UP000664781">
    <property type="component" value="Unassembled WGS sequence"/>
</dbReference>
<dbReference type="AlphaFoldDB" id="A0A939JRE0"/>
<dbReference type="GO" id="GO:0004519">
    <property type="term" value="F:endonuclease activity"/>
    <property type="evidence" value="ECO:0007669"/>
    <property type="project" value="UniProtKB-KW"/>
</dbReference>
<dbReference type="Gene3D" id="3.40.1800.10">
    <property type="entry name" value="His-Me finger endonucleases"/>
    <property type="match status" value="1"/>
</dbReference>
<dbReference type="EMBL" id="JAFMOF010000002">
    <property type="protein sequence ID" value="MBO0654225.1"/>
    <property type="molecule type" value="Genomic_DNA"/>
</dbReference>
<dbReference type="InterPro" id="IPR044925">
    <property type="entry name" value="His-Me_finger_sf"/>
</dbReference>
<dbReference type="SUPFAM" id="SSF54060">
    <property type="entry name" value="His-Me finger endonucleases"/>
    <property type="match status" value="1"/>
</dbReference>
<dbReference type="Pfam" id="PF02945">
    <property type="entry name" value="Endonuclease_7"/>
    <property type="match status" value="1"/>
</dbReference>
<keyword evidence="1" id="KW-0378">Hydrolase</keyword>
<dbReference type="RefSeq" id="WP_207247535.1">
    <property type="nucleotide sequence ID" value="NZ_JAFMOF010000002.1"/>
</dbReference>
<keyword evidence="1" id="KW-0255">Endonuclease</keyword>
<evidence type="ECO:0000313" key="1">
    <source>
        <dbReference type="EMBL" id="MBO0654225.1"/>
    </source>
</evidence>
<name>A0A939JRE0_9ACTN</name>
<protein>
    <submittedName>
        <fullName evidence="1">Endonuclease VII domain-containing protein</fullName>
    </submittedName>
</protein>
<keyword evidence="2" id="KW-1185">Reference proteome</keyword>